<gene>
    <name evidence="2" type="ORF">K435DRAFT_393362</name>
</gene>
<accession>A0A4S8L952</accession>
<evidence type="ECO:0000313" key="2">
    <source>
        <dbReference type="EMBL" id="THU85100.1"/>
    </source>
</evidence>
<keyword evidence="3" id="KW-1185">Reference proteome</keyword>
<protein>
    <submittedName>
        <fullName evidence="2">Uncharacterized protein</fullName>
    </submittedName>
</protein>
<proteinExistence type="predicted"/>
<feature type="region of interest" description="Disordered" evidence="1">
    <location>
        <begin position="34"/>
        <end position="86"/>
    </location>
</feature>
<feature type="compositionally biased region" description="Acidic residues" evidence="1">
    <location>
        <begin position="60"/>
        <end position="82"/>
    </location>
</feature>
<feature type="region of interest" description="Disordered" evidence="1">
    <location>
        <begin position="117"/>
        <end position="138"/>
    </location>
</feature>
<dbReference type="EMBL" id="ML179565">
    <property type="protein sequence ID" value="THU85100.1"/>
    <property type="molecule type" value="Genomic_DNA"/>
</dbReference>
<evidence type="ECO:0000256" key="1">
    <source>
        <dbReference type="SAM" id="MobiDB-lite"/>
    </source>
</evidence>
<name>A0A4S8L952_DENBC</name>
<sequence length="138" mass="15761">MSMSLSMRMRMLSRPCHRLPVMIMLMTTMEGRPRNRVVPIIKGDDGKKRTIVRDRHDSNSDSDDDDDDDFGFGEESDDDDSESAGLTEAEYNILMARQTSPSLTDRQRQRNFMKILYGPQGYPSFEPGPSTMMRDDSA</sequence>
<evidence type="ECO:0000313" key="3">
    <source>
        <dbReference type="Proteomes" id="UP000297245"/>
    </source>
</evidence>
<dbReference type="AlphaFoldDB" id="A0A4S8L952"/>
<dbReference type="Proteomes" id="UP000297245">
    <property type="component" value="Unassembled WGS sequence"/>
</dbReference>
<feature type="compositionally biased region" description="Basic and acidic residues" evidence="1">
    <location>
        <begin position="42"/>
        <end position="59"/>
    </location>
</feature>
<reference evidence="2 3" key="1">
    <citation type="journal article" date="2019" name="Nat. Ecol. Evol.">
        <title>Megaphylogeny resolves global patterns of mushroom evolution.</title>
        <authorList>
            <person name="Varga T."/>
            <person name="Krizsan K."/>
            <person name="Foldi C."/>
            <person name="Dima B."/>
            <person name="Sanchez-Garcia M."/>
            <person name="Sanchez-Ramirez S."/>
            <person name="Szollosi G.J."/>
            <person name="Szarkandi J.G."/>
            <person name="Papp V."/>
            <person name="Albert L."/>
            <person name="Andreopoulos W."/>
            <person name="Angelini C."/>
            <person name="Antonin V."/>
            <person name="Barry K.W."/>
            <person name="Bougher N.L."/>
            <person name="Buchanan P."/>
            <person name="Buyck B."/>
            <person name="Bense V."/>
            <person name="Catcheside P."/>
            <person name="Chovatia M."/>
            <person name="Cooper J."/>
            <person name="Damon W."/>
            <person name="Desjardin D."/>
            <person name="Finy P."/>
            <person name="Geml J."/>
            <person name="Haridas S."/>
            <person name="Hughes K."/>
            <person name="Justo A."/>
            <person name="Karasinski D."/>
            <person name="Kautmanova I."/>
            <person name="Kiss B."/>
            <person name="Kocsube S."/>
            <person name="Kotiranta H."/>
            <person name="LaButti K.M."/>
            <person name="Lechner B.E."/>
            <person name="Liimatainen K."/>
            <person name="Lipzen A."/>
            <person name="Lukacs Z."/>
            <person name="Mihaltcheva S."/>
            <person name="Morgado L.N."/>
            <person name="Niskanen T."/>
            <person name="Noordeloos M.E."/>
            <person name="Ohm R.A."/>
            <person name="Ortiz-Santana B."/>
            <person name="Ovrebo C."/>
            <person name="Racz N."/>
            <person name="Riley R."/>
            <person name="Savchenko A."/>
            <person name="Shiryaev A."/>
            <person name="Soop K."/>
            <person name="Spirin V."/>
            <person name="Szebenyi C."/>
            <person name="Tomsovsky M."/>
            <person name="Tulloss R.E."/>
            <person name="Uehling J."/>
            <person name="Grigoriev I.V."/>
            <person name="Vagvolgyi C."/>
            <person name="Papp T."/>
            <person name="Martin F.M."/>
            <person name="Miettinen O."/>
            <person name="Hibbett D.S."/>
            <person name="Nagy L.G."/>
        </authorList>
    </citation>
    <scope>NUCLEOTIDE SEQUENCE [LARGE SCALE GENOMIC DNA]</scope>
    <source>
        <strain evidence="2 3">CBS 962.96</strain>
    </source>
</reference>
<organism evidence="2 3">
    <name type="scientific">Dendrothele bispora (strain CBS 962.96)</name>
    <dbReference type="NCBI Taxonomy" id="1314807"/>
    <lineage>
        <taxon>Eukaryota</taxon>
        <taxon>Fungi</taxon>
        <taxon>Dikarya</taxon>
        <taxon>Basidiomycota</taxon>
        <taxon>Agaricomycotina</taxon>
        <taxon>Agaricomycetes</taxon>
        <taxon>Agaricomycetidae</taxon>
        <taxon>Agaricales</taxon>
        <taxon>Agaricales incertae sedis</taxon>
        <taxon>Dendrothele</taxon>
    </lineage>
</organism>